<dbReference type="Gene3D" id="3.60.10.10">
    <property type="entry name" value="Endonuclease/exonuclease/phosphatase"/>
    <property type="match status" value="1"/>
</dbReference>
<dbReference type="OrthoDB" id="276515at2759"/>
<dbReference type="PANTHER" id="PTHR41349:SF1">
    <property type="entry name" value="PROTEIN CBG08683"/>
    <property type="match status" value="1"/>
</dbReference>
<evidence type="ECO:0000256" key="1">
    <source>
        <dbReference type="SAM" id="SignalP"/>
    </source>
</evidence>
<comment type="caution">
    <text evidence="2">The sequence shown here is derived from an EMBL/GenBank/DDBJ whole genome shotgun (WGS) entry which is preliminary data.</text>
</comment>
<proteinExistence type="predicted"/>
<name>A0A8H4UU41_9HYPO</name>
<evidence type="ECO:0000313" key="3">
    <source>
        <dbReference type="Proteomes" id="UP000635477"/>
    </source>
</evidence>
<dbReference type="AlphaFoldDB" id="A0A8H4UU41"/>
<accession>A0A8H4UU41</accession>
<keyword evidence="1" id="KW-0732">Signal</keyword>
<evidence type="ECO:0000313" key="2">
    <source>
        <dbReference type="EMBL" id="KAF4983975.1"/>
    </source>
</evidence>
<gene>
    <name evidence="2" type="ORF">FZEAL_729</name>
</gene>
<dbReference type="PANTHER" id="PTHR41349">
    <property type="match status" value="1"/>
</dbReference>
<sequence>MHFQNLLLAVASAIFFSLSVSSESINPNGSINLVEDEALFTFEYETLDPHERNWIGLHKDRSIGLVQNGVKRSARIPVAWVYAPEGKGTVRIPAARLRPGRYTGIFCAKNGYDWLASPLVLYFDQEQQPGLDFVVNEITLRNARADEWYGATLAGFVRGSPKGVAFKKGTHAPEWLDLGHDGIIWGKPGRAAQDITFTVCAIRGEFTASIKVTIPVRNRNEMMVNQLRVMSMSLGSNHTASHDNQVRFIVESKADIIGLQDDNMGERAAKLAGALGWFYWASKESHSILSKYPICSTMENVGKTGRAIISLDGEWQMVSFWVAQLSAQPYGFCDGGMSADQVIQRESDNRRPKEIETILRAMDTDLESANITPVFLVGGFNAPSHLDSTGKHCDFKWPTSVKPLEVGLVDSFRAARPDPDPSPNEGITSVDKTERLNFVYHKGSGLEVVDSWVVMASEPEYGAVVTLYNVTDSIWDMKMRRRV</sequence>
<dbReference type="Proteomes" id="UP000635477">
    <property type="component" value="Unassembled WGS sequence"/>
</dbReference>
<protein>
    <recommendedName>
        <fullName evidence="4">Endonuclease/exonuclease/phosphatase domain-containing protein</fullName>
    </recommendedName>
</protein>
<dbReference type="SUPFAM" id="SSF56219">
    <property type="entry name" value="DNase I-like"/>
    <property type="match status" value="1"/>
</dbReference>
<dbReference type="EMBL" id="JABEYC010000039">
    <property type="protein sequence ID" value="KAF4983975.1"/>
    <property type="molecule type" value="Genomic_DNA"/>
</dbReference>
<reference evidence="2" key="1">
    <citation type="journal article" date="2020" name="BMC Genomics">
        <title>Correction to: Identification and distribution of gene clusters required for synthesis of sphingolipid metabolism inhibitors in diverse species of the filamentous fungus Fusarium.</title>
        <authorList>
            <person name="Kim H.S."/>
            <person name="Lohmar J.M."/>
            <person name="Busman M."/>
            <person name="Brown D.W."/>
            <person name="Naumann T.A."/>
            <person name="Divon H.H."/>
            <person name="Lysoe E."/>
            <person name="Uhlig S."/>
            <person name="Proctor R.H."/>
        </authorList>
    </citation>
    <scope>NUCLEOTIDE SEQUENCE</scope>
    <source>
        <strain evidence="2">NRRL 22465</strain>
    </source>
</reference>
<keyword evidence="3" id="KW-1185">Reference proteome</keyword>
<evidence type="ECO:0008006" key="4">
    <source>
        <dbReference type="Google" id="ProtNLM"/>
    </source>
</evidence>
<reference evidence="2" key="2">
    <citation type="submission" date="2020-05" db="EMBL/GenBank/DDBJ databases">
        <authorList>
            <person name="Kim H.-S."/>
            <person name="Proctor R.H."/>
            <person name="Brown D.W."/>
        </authorList>
    </citation>
    <scope>NUCLEOTIDE SEQUENCE</scope>
    <source>
        <strain evidence="2">NRRL 22465</strain>
    </source>
</reference>
<feature type="signal peptide" evidence="1">
    <location>
        <begin position="1"/>
        <end position="22"/>
    </location>
</feature>
<organism evidence="2 3">
    <name type="scientific">Fusarium zealandicum</name>
    <dbReference type="NCBI Taxonomy" id="1053134"/>
    <lineage>
        <taxon>Eukaryota</taxon>
        <taxon>Fungi</taxon>
        <taxon>Dikarya</taxon>
        <taxon>Ascomycota</taxon>
        <taxon>Pezizomycotina</taxon>
        <taxon>Sordariomycetes</taxon>
        <taxon>Hypocreomycetidae</taxon>
        <taxon>Hypocreales</taxon>
        <taxon>Nectriaceae</taxon>
        <taxon>Fusarium</taxon>
        <taxon>Fusarium staphyleae species complex</taxon>
    </lineage>
</organism>
<dbReference type="InterPro" id="IPR036691">
    <property type="entry name" value="Endo/exonu/phosph_ase_sf"/>
</dbReference>
<feature type="chain" id="PRO_5034836433" description="Endonuclease/exonuclease/phosphatase domain-containing protein" evidence="1">
    <location>
        <begin position="23"/>
        <end position="483"/>
    </location>
</feature>